<keyword evidence="3" id="KW-0805">Transcription regulation</keyword>
<dbReference type="SUPFAM" id="SSF47459">
    <property type="entry name" value="HLH, helix-loop-helix DNA-binding domain"/>
    <property type="match status" value="1"/>
</dbReference>
<feature type="region of interest" description="Disordered" evidence="8">
    <location>
        <begin position="35"/>
        <end position="61"/>
    </location>
</feature>
<protein>
    <recommendedName>
        <fullName evidence="7">Heart- and neural crest derivatives-expressed protein 1</fullName>
    </recommendedName>
</protein>
<dbReference type="Proteomes" id="UP000752171">
    <property type="component" value="Unassembled WGS sequence"/>
</dbReference>
<dbReference type="AlphaFoldDB" id="A0A8T2L3P7"/>
<evidence type="ECO:0000256" key="8">
    <source>
        <dbReference type="SAM" id="MobiDB-lite"/>
    </source>
</evidence>
<keyword evidence="2" id="KW-0217">Developmental protein</keyword>
<dbReference type="GO" id="GO:0000981">
    <property type="term" value="F:DNA-binding transcription factor activity, RNA polymerase II-specific"/>
    <property type="evidence" value="ECO:0007669"/>
    <property type="project" value="TreeGrafter"/>
</dbReference>
<dbReference type="PANTHER" id="PTHR23349:SF3">
    <property type="entry name" value="HEART- AND NEURAL CREST DERIVATIVES-EXPRESSED PROTEIN 1"/>
    <property type="match status" value="1"/>
</dbReference>
<keyword evidence="5" id="KW-0804">Transcription</keyword>
<dbReference type="InterPro" id="IPR050283">
    <property type="entry name" value="E-box_TF_Regulators"/>
</dbReference>
<evidence type="ECO:0000259" key="9">
    <source>
        <dbReference type="PROSITE" id="PS50888"/>
    </source>
</evidence>
<proteinExistence type="predicted"/>
<dbReference type="KEGG" id="amex:103023863"/>
<name>A0A8T2L3P7_ASTMX</name>
<organism evidence="10 11">
    <name type="scientific">Astyanax mexicanus</name>
    <name type="common">Blind cave fish</name>
    <name type="synonym">Astyanax fasciatus mexicanus</name>
    <dbReference type="NCBI Taxonomy" id="7994"/>
    <lineage>
        <taxon>Eukaryota</taxon>
        <taxon>Metazoa</taxon>
        <taxon>Chordata</taxon>
        <taxon>Craniata</taxon>
        <taxon>Vertebrata</taxon>
        <taxon>Euteleostomi</taxon>
        <taxon>Actinopterygii</taxon>
        <taxon>Neopterygii</taxon>
        <taxon>Teleostei</taxon>
        <taxon>Ostariophysi</taxon>
        <taxon>Characiformes</taxon>
        <taxon>Characoidei</taxon>
        <taxon>Acestrorhamphidae</taxon>
        <taxon>Acestrorhamphinae</taxon>
        <taxon>Astyanax</taxon>
    </lineage>
</organism>
<dbReference type="Gene3D" id="4.10.280.10">
    <property type="entry name" value="Helix-loop-helix DNA-binding domain"/>
    <property type="match status" value="1"/>
</dbReference>
<evidence type="ECO:0000256" key="6">
    <source>
        <dbReference type="ARBA" id="ARBA00023242"/>
    </source>
</evidence>
<evidence type="ECO:0000256" key="1">
    <source>
        <dbReference type="ARBA" id="ARBA00004604"/>
    </source>
</evidence>
<dbReference type="GO" id="GO:0007507">
    <property type="term" value="P:heart development"/>
    <property type="evidence" value="ECO:0007669"/>
    <property type="project" value="TreeGrafter"/>
</dbReference>
<evidence type="ECO:0000313" key="11">
    <source>
        <dbReference type="Proteomes" id="UP000752171"/>
    </source>
</evidence>
<dbReference type="GO" id="GO:0046983">
    <property type="term" value="F:protein dimerization activity"/>
    <property type="evidence" value="ECO:0007669"/>
    <property type="project" value="InterPro"/>
</dbReference>
<reference evidence="10 11" key="1">
    <citation type="submission" date="2021-07" db="EMBL/GenBank/DDBJ databases">
        <authorList>
            <person name="Imarazene B."/>
            <person name="Zahm M."/>
            <person name="Klopp C."/>
            <person name="Cabau C."/>
            <person name="Beille S."/>
            <person name="Jouanno E."/>
            <person name="Castinel A."/>
            <person name="Lluch J."/>
            <person name="Gil L."/>
            <person name="Kuchtly C."/>
            <person name="Lopez Roques C."/>
            <person name="Donnadieu C."/>
            <person name="Parrinello H."/>
            <person name="Journot L."/>
            <person name="Du K."/>
            <person name="Schartl M."/>
            <person name="Retaux S."/>
            <person name="Guiguen Y."/>
        </authorList>
    </citation>
    <scope>NUCLEOTIDE SEQUENCE [LARGE SCALE GENOMIC DNA]</scope>
    <source>
        <strain evidence="10">Pach_M1</strain>
        <tissue evidence="10">Testis</tissue>
    </source>
</reference>
<dbReference type="PANTHER" id="PTHR23349">
    <property type="entry name" value="BASIC HELIX-LOOP-HELIX TRANSCRIPTION FACTOR, TWIST"/>
    <property type="match status" value="1"/>
</dbReference>
<dbReference type="Pfam" id="PF00010">
    <property type="entry name" value="HLH"/>
    <property type="match status" value="1"/>
</dbReference>
<feature type="domain" description="BHLH" evidence="9">
    <location>
        <begin position="44"/>
        <end position="96"/>
    </location>
</feature>
<evidence type="ECO:0000256" key="3">
    <source>
        <dbReference type="ARBA" id="ARBA00023015"/>
    </source>
</evidence>
<dbReference type="GO" id="GO:0005730">
    <property type="term" value="C:nucleolus"/>
    <property type="evidence" value="ECO:0007669"/>
    <property type="project" value="UniProtKB-SubCell"/>
</dbReference>
<evidence type="ECO:0000256" key="2">
    <source>
        <dbReference type="ARBA" id="ARBA00022473"/>
    </source>
</evidence>
<dbReference type="InterPro" id="IPR011598">
    <property type="entry name" value="bHLH_dom"/>
</dbReference>
<dbReference type="SMART" id="SM00353">
    <property type="entry name" value="HLH"/>
    <property type="match status" value="1"/>
</dbReference>
<dbReference type="GO" id="GO:0000977">
    <property type="term" value="F:RNA polymerase II transcription regulatory region sequence-specific DNA binding"/>
    <property type="evidence" value="ECO:0007669"/>
    <property type="project" value="TreeGrafter"/>
</dbReference>
<dbReference type="InterPro" id="IPR036638">
    <property type="entry name" value="HLH_DNA-bd_sf"/>
</dbReference>
<dbReference type="FunFam" id="4.10.280.10:FF:000010">
    <property type="entry name" value="Scleraxis bHLH transcription factor"/>
    <property type="match status" value="1"/>
</dbReference>
<keyword evidence="4" id="KW-0238">DNA-binding</keyword>
<sequence length="157" mass="17500">MNLIGTFQHPPFPFLPRCPQDTPYFPGWGVSPGPAPPVPGQEGSVCAPGRRKERRRTESMNSAFAQLRGCIPNVPSDTKLSKIKTLRLATSYIAYLMDVLAKESGGTEAFRAEIKKYDSRELKRKRDTAAGLDRSVKLKIGSRSGWPQQVWELELDP</sequence>
<gene>
    <name evidence="10" type="primary">HAND1</name>
    <name evidence="10" type="ORF">AMEX_G20681</name>
</gene>
<comment type="subcellular location">
    <subcellularLocation>
        <location evidence="1">Nucleus</location>
        <location evidence="1">Nucleolus</location>
    </subcellularLocation>
</comment>
<comment type="caution">
    <text evidence="10">The sequence shown here is derived from an EMBL/GenBank/DDBJ whole genome shotgun (WGS) entry which is preliminary data.</text>
</comment>
<evidence type="ECO:0000256" key="5">
    <source>
        <dbReference type="ARBA" id="ARBA00023163"/>
    </source>
</evidence>
<accession>A0A8T2L3P7</accession>
<dbReference type="CDD" id="cd11466">
    <property type="entry name" value="bHLH_TS_HAND"/>
    <property type="match status" value="1"/>
</dbReference>
<evidence type="ECO:0000313" key="10">
    <source>
        <dbReference type="EMBL" id="KAG9266173.1"/>
    </source>
</evidence>
<dbReference type="EMBL" id="JAICCE010000017">
    <property type="protein sequence ID" value="KAG9266173.1"/>
    <property type="molecule type" value="Genomic_DNA"/>
</dbReference>
<keyword evidence="6" id="KW-0539">Nucleus</keyword>
<evidence type="ECO:0000256" key="4">
    <source>
        <dbReference type="ARBA" id="ARBA00023125"/>
    </source>
</evidence>
<evidence type="ECO:0000256" key="7">
    <source>
        <dbReference type="ARBA" id="ARBA00040824"/>
    </source>
</evidence>
<dbReference type="PROSITE" id="PS50888">
    <property type="entry name" value="BHLH"/>
    <property type="match status" value="1"/>
</dbReference>
<dbReference type="OrthoDB" id="10055449at2759"/>